<protein>
    <submittedName>
        <fullName evidence="1">Xylose isomerase domain protein TIM barrel</fullName>
    </submittedName>
</protein>
<dbReference type="EMBL" id="BKCP01013181">
    <property type="protein sequence ID" value="GER57165.1"/>
    <property type="molecule type" value="Genomic_DNA"/>
</dbReference>
<organism evidence="1 2">
    <name type="scientific">Striga asiatica</name>
    <name type="common">Asiatic witchweed</name>
    <name type="synonym">Buchnera asiatica</name>
    <dbReference type="NCBI Taxonomy" id="4170"/>
    <lineage>
        <taxon>Eukaryota</taxon>
        <taxon>Viridiplantae</taxon>
        <taxon>Streptophyta</taxon>
        <taxon>Embryophyta</taxon>
        <taxon>Tracheophyta</taxon>
        <taxon>Spermatophyta</taxon>
        <taxon>Magnoliopsida</taxon>
        <taxon>eudicotyledons</taxon>
        <taxon>Gunneridae</taxon>
        <taxon>Pentapetalae</taxon>
        <taxon>asterids</taxon>
        <taxon>lamiids</taxon>
        <taxon>Lamiales</taxon>
        <taxon>Orobanchaceae</taxon>
        <taxon>Buchnereae</taxon>
        <taxon>Striga</taxon>
    </lineage>
</organism>
<dbReference type="GO" id="GO:0016853">
    <property type="term" value="F:isomerase activity"/>
    <property type="evidence" value="ECO:0007669"/>
    <property type="project" value="UniProtKB-KW"/>
</dbReference>
<keyword evidence="2" id="KW-1185">Reference proteome</keyword>
<evidence type="ECO:0000313" key="1">
    <source>
        <dbReference type="EMBL" id="GER57165.1"/>
    </source>
</evidence>
<gene>
    <name evidence="1" type="ORF">STAS_34962</name>
</gene>
<sequence length="116" mass="12499">MGEQCRGISEVRRLAKVFGLVVSCFGGGEGMVVVVLGGVRLDADLLSLSKELLLIWGEFLEKLGYPNLVGCLCGDQIEKEKWVGGDAISYAADIYPRLRLAVSQLVSPSRAAASRR</sequence>
<accession>A0A5A7RIW8</accession>
<reference evidence="2" key="1">
    <citation type="journal article" date="2019" name="Curr. Biol.">
        <title>Genome Sequence of Striga asiatica Provides Insight into the Evolution of Plant Parasitism.</title>
        <authorList>
            <person name="Yoshida S."/>
            <person name="Kim S."/>
            <person name="Wafula E.K."/>
            <person name="Tanskanen J."/>
            <person name="Kim Y.M."/>
            <person name="Honaas L."/>
            <person name="Yang Z."/>
            <person name="Spallek T."/>
            <person name="Conn C.E."/>
            <person name="Ichihashi Y."/>
            <person name="Cheong K."/>
            <person name="Cui S."/>
            <person name="Der J.P."/>
            <person name="Gundlach H."/>
            <person name="Jiao Y."/>
            <person name="Hori C."/>
            <person name="Ishida J.K."/>
            <person name="Kasahara H."/>
            <person name="Kiba T."/>
            <person name="Kim M.S."/>
            <person name="Koo N."/>
            <person name="Laohavisit A."/>
            <person name="Lee Y.H."/>
            <person name="Lumba S."/>
            <person name="McCourt P."/>
            <person name="Mortimer J.C."/>
            <person name="Mutuku J.M."/>
            <person name="Nomura T."/>
            <person name="Sasaki-Sekimoto Y."/>
            <person name="Seto Y."/>
            <person name="Wang Y."/>
            <person name="Wakatake T."/>
            <person name="Sakakibara H."/>
            <person name="Demura T."/>
            <person name="Yamaguchi S."/>
            <person name="Yoneyama K."/>
            <person name="Manabe R.I."/>
            <person name="Nelson D.C."/>
            <person name="Schulman A.H."/>
            <person name="Timko M.P."/>
            <person name="dePamphilis C.W."/>
            <person name="Choi D."/>
            <person name="Shirasu K."/>
        </authorList>
    </citation>
    <scope>NUCLEOTIDE SEQUENCE [LARGE SCALE GENOMIC DNA]</scope>
    <source>
        <strain evidence="2">cv. UVA1</strain>
    </source>
</reference>
<evidence type="ECO:0000313" key="2">
    <source>
        <dbReference type="Proteomes" id="UP000325081"/>
    </source>
</evidence>
<name>A0A5A7RIW8_STRAF</name>
<keyword evidence="1" id="KW-0413">Isomerase</keyword>
<comment type="caution">
    <text evidence="1">The sequence shown here is derived from an EMBL/GenBank/DDBJ whole genome shotgun (WGS) entry which is preliminary data.</text>
</comment>
<dbReference type="AlphaFoldDB" id="A0A5A7RIW8"/>
<proteinExistence type="predicted"/>
<dbReference type="Proteomes" id="UP000325081">
    <property type="component" value="Unassembled WGS sequence"/>
</dbReference>